<keyword evidence="6 12" id="KW-0547">Nucleotide-binding</keyword>
<dbReference type="InterPro" id="IPR000719">
    <property type="entry name" value="Prot_kinase_dom"/>
</dbReference>
<feature type="binding site" evidence="12">
    <location>
        <position position="523"/>
    </location>
    <ligand>
        <name>ATP</name>
        <dbReference type="ChEBI" id="CHEBI:30616"/>
    </ligand>
</feature>
<keyword evidence="7 16" id="KW-0418">Kinase</keyword>
<dbReference type="GO" id="GO:0005524">
    <property type="term" value="F:ATP binding"/>
    <property type="evidence" value="ECO:0007669"/>
    <property type="project" value="UniProtKB-UniRule"/>
</dbReference>
<evidence type="ECO:0000256" key="13">
    <source>
        <dbReference type="SAM" id="Phobius"/>
    </source>
</evidence>
<proteinExistence type="predicted"/>
<dbReference type="CDD" id="cd12087">
    <property type="entry name" value="TM_EGFR-like"/>
    <property type="match status" value="1"/>
</dbReference>
<comment type="caution">
    <text evidence="16">The sequence shown here is derived from an EMBL/GenBank/DDBJ whole genome shotgun (WGS) entry which is preliminary data.</text>
</comment>
<dbReference type="InterPro" id="IPR001245">
    <property type="entry name" value="Ser-Thr/Tyr_kinase_cat_dom"/>
</dbReference>
<keyword evidence="11" id="KW-0325">Glycoprotein</keyword>
<dbReference type="CDD" id="cd14066">
    <property type="entry name" value="STKc_IRAK"/>
    <property type="match status" value="1"/>
</dbReference>
<dbReference type="FunFam" id="2.60.120.430:FF:000013">
    <property type="entry name" value="Putative receptor-like protein kinase"/>
    <property type="match status" value="1"/>
</dbReference>
<protein>
    <submittedName>
        <fullName evidence="16">Serine/threonine protein kinase</fullName>
        <ecNumber evidence="16">2.7.11.1</ecNumber>
    </submittedName>
</protein>
<evidence type="ECO:0000256" key="1">
    <source>
        <dbReference type="ARBA" id="ARBA00004479"/>
    </source>
</evidence>
<dbReference type="OrthoDB" id="4062651at2759"/>
<evidence type="ECO:0000256" key="11">
    <source>
        <dbReference type="ARBA" id="ARBA00023180"/>
    </source>
</evidence>
<evidence type="ECO:0000313" key="17">
    <source>
        <dbReference type="Proteomes" id="UP000231279"/>
    </source>
</evidence>
<dbReference type="FunFam" id="1.10.510.10:FF:000252">
    <property type="entry name" value="Receptor-like protein kinase FERONIA"/>
    <property type="match status" value="1"/>
</dbReference>
<evidence type="ECO:0000259" key="15">
    <source>
        <dbReference type="PROSITE" id="PS50011"/>
    </source>
</evidence>
<keyword evidence="3 16" id="KW-0808">Transferase</keyword>
<dbReference type="InterPro" id="IPR011009">
    <property type="entry name" value="Kinase-like_dom_sf"/>
</dbReference>
<keyword evidence="8 12" id="KW-0067">ATP-binding</keyword>
<dbReference type="SUPFAM" id="SSF56112">
    <property type="entry name" value="Protein kinase-like (PK-like)"/>
    <property type="match status" value="1"/>
</dbReference>
<dbReference type="Gene3D" id="1.10.510.10">
    <property type="entry name" value="Transferase(Phosphotransferase) domain 1"/>
    <property type="match status" value="1"/>
</dbReference>
<keyword evidence="9 13" id="KW-1133">Transmembrane helix</keyword>
<dbReference type="GO" id="GO:0016020">
    <property type="term" value="C:membrane"/>
    <property type="evidence" value="ECO:0007669"/>
    <property type="project" value="UniProtKB-SubCell"/>
</dbReference>
<feature type="signal peptide" evidence="14">
    <location>
        <begin position="1"/>
        <end position="26"/>
    </location>
</feature>
<evidence type="ECO:0000256" key="5">
    <source>
        <dbReference type="ARBA" id="ARBA00022729"/>
    </source>
</evidence>
<dbReference type="PANTHER" id="PTHR47989:SF62">
    <property type="entry name" value="OS05G0423500 PROTEIN"/>
    <property type="match status" value="1"/>
</dbReference>
<dbReference type="SMART" id="SM00220">
    <property type="entry name" value="S_TKc"/>
    <property type="match status" value="1"/>
</dbReference>
<evidence type="ECO:0000256" key="2">
    <source>
        <dbReference type="ARBA" id="ARBA00022527"/>
    </source>
</evidence>
<accession>A0A2G9I427</accession>
<dbReference type="InterPro" id="IPR024788">
    <property type="entry name" value="Malectin-like_Carb-bd_dom"/>
</dbReference>
<dbReference type="GO" id="GO:0004674">
    <property type="term" value="F:protein serine/threonine kinase activity"/>
    <property type="evidence" value="ECO:0007669"/>
    <property type="project" value="UniProtKB-KW"/>
</dbReference>
<dbReference type="STRING" id="429701.A0A2G9I427"/>
<dbReference type="Gene3D" id="3.30.200.20">
    <property type="entry name" value="Phosphorylase Kinase, domain 1"/>
    <property type="match status" value="1"/>
</dbReference>
<feature type="transmembrane region" description="Helical" evidence="13">
    <location>
        <begin position="412"/>
        <end position="437"/>
    </location>
</feature>
<evidence type="ECO:0000256" key="3">
    <source>
        <dbReference type="ARBA" id="ARBA00022679"/>
    </source>
</evidence>
<dbReference type="InterPro" id="IPR008271">
    <property type="entry name" value="Ser/Thr_kinase_AS"/>
</dbReference>
<keyword evidence="5 14" id="KW-0732">Signal</keyword>
<feature type="chain" id="PRO_5013876800" evidence="14">
    <location>
        <begin position="27"/>
        <end position="839"/>
    </location>
</feature>
<dbReference type="PROSITE" id="PS00107">
    <property type="entry name" value="PROTEIN_KINASE_ATP"/>
    <property type="match status" value="1"/>
</dbReference>
<sequence length="839" mass="94639">MSMEGFQPMKILSCLSIWFLFHSCASNSDYTLPDKYFINCGSSSSVLVSNQTFIGDESSHGGYKLSSGNSKAVEEPTLAIELYRTARIFSQSSSYEFGISERGIYVVRFHFFPFSSLGNLSNARFNILAYGSPILSNFTVKNSSSSDFLPVQEFFLPVSVGKLIIDLVPFDEHSFAFANAIEVFVAPLDFIPDFSNIPVPGEVLADNGQLRSLLHVIHRINVGGDNITPNDDTLLRYWIPDDYYLFNNNTARNHPFYGNNLNRQMEGATKFDAPDSVYRTAKELNIDNNNDNNGRSIFNMTWHFDVRNRSRHLVRVHFCDIVTGTSNEQTTFNLYIYSNFKREIRPWDVIQQTAAPFYKDFVVDSDDSGLMSISVGPESDNDNQTAFLNGVEIMEVIDKFAPRGSHSKCMKLFIIIGPSVGGVVLVLIILAMFMFCLKRRKWMPVETPDWHLVPLYGGSSHSRTTVRSTTGSAHADLNLGLKVPFSEILYATRKFDTKLMIGEGGFGKVYKGMLKNGAKVAMKRSEPGHGQGLPEFRREITVLSMIRHQNLVPLIGYCDERDEMILVYEFMEKGALRDHLYSLKGESEESTLGSKLSWDQRLRICIGAARGLDYLHTGSSRSIIHRDIKSTNILLDEHYVANVADFGLSRLDQVDQTHVTTDVKGSFGYLDPEYFRCFQLTLKSDVYSFGVVLLEVLCARPVIDHSLPREQVNLSEWAMSWQRKGELDKIVDPLLVGKINVNCLRKYGEIVEKCLQDYGVDRPSMVDVLWDLEYCLKLQNTAVVREPYEDSTTDVGLSLPVIQRLPSASLEIGESELIHESYGYSDGEVFSQLKLDGAR</sequence>
<dbReference type="PROSITE" id="PS50011">
    <property type="entry name" value="PROTEIN_KINASE_DOM"/>
    <property type="match status" value="1"/>
</dbReference>
<dbReference type="InterPro" id="IPR017441">
    <property type="entry name" value="Protein_kinase_ATP_BS"/>
</dbReference>
<keyword evidence="10 13" id="KW-0472">Membrane</keyword>
<dbReference type="EC" id="2.7.11.1" evidence="16"/>
<feature type="domain" description="Protein kinase" evidence="15">
    <location>
        <begin position="495"/>
        <end position="775"/>
    </location>
</feature>
<dbReference type="Pfam" id="PF12819">
    <property type="entry name" value="Malectin_like"/>
    <property type="match status" value="1"/>
</dbReference>
<keyword evidence="2 16" id="KW-0723">Serine/threonine-protein kinase</keyword>
<evidence type="ECO:0000256" key="12">
    <source>
        <dbReference type="PROSITE-ProRule" id="PRU10141"/>
    </source>
</evidence>
<evidence type="ECO:0000256" key="10">
    <source>
        <dbReference type="ARBA" id="ARBA00023136"/>
    </source>
</evidence>
<evidence type="ECO:0000256" key="6">
    <source>
        <dbReference type="ARBA" id="ARBA00022741"/>
    </source>
</evidence>
<dbReference type="AlphaFoldDB" id="A0A2G9I427"/>
<dbReference type="PROSITE" id="PS00108">
    <property type="entry name" value="PROTEIN_KINASE_ST"/>
    <property type="match status" value="1"/>
</dbReference>
<dbReference type="PANTHER" id="PTHR47989">
    <property type="entry name" value="OS01G0750732 PROTEIN"/>
    <property type="match status" value="1"/>
</dbReference>
<dbReference type="Proteomes" id="UP000231279">
    <property type="component" value="Unassembled WGS sequence"/>
</dbReference>
<dbReference type="FunFam" id="3.30.200.20:FF:000039">
    <property type="entry name" value="receptor-like protein kinase FERONIA"/>
    <property type="match status" value="1"/>
</dbReference>
<reference evidence="17" key="1">
    <citation type="journal article" date="2018" name="Gigascience">
        <title>Genome assembly of the Pink Ipe (Handroanthus impetiginosus, Bignoniaceae), a highly valued, ecologically keystone Neotropical timber forest tree.</title>
        <authorList>
            <person name="Silva-Junior O.B."/>
            <person name="Grattapaglia D."/>
            <person name="Novaes E."/>
            <person name="Collevatti R.G."/>
        </authorList>
    </citation>
    <scope>NUCLEOTIDE SEQUENCE [LARGE SCALE GENOMIC DNA]</scope>
    <source>
        <strain evidence="17">cv. UFG-1</strain>
    </source>
</reference>
<dbReference type="EMBL" id="NKXS01000404">
    <property type="protein sequence ID" value="PIN24504.1"/>
    <property type="molecule type" value="Genomic_DNA"/>
</dbReference>
<evidence type="ECO:0000256" key="9">
    <source>
        <dbReference type="ARBA" id="ARBA00022989"/>
    </source>
</evidence>
<comment type="subcellular location">
    <subcellularLocation>
        <location evidence="1">Membrane</location>
        <topology evidence="1">Single-pass type I membrane protein</topology>
    </subcellularLocation>
</comment>
<organism evidence="16 17">
    <name type="scientific">Handroanthus impetiginosus</name>
    <dbReference type="NCBI Taxonomy" id="429701"/>
    <lineage>
        <taxon>Eukaryota</taxon>
        <taxon>Viridiplantae</taxon>
        <taxon>Streptophyta</taxon>
        <taxon>Embryophyta</taxon>
        <taxon>Tracheophyta</taxon>
        <taxon>Spermatophyta</taxon>
        <taxon>Magnoliopsida</taxon>
        <taxon>eudicotyledons</taxon>
        <taxon>Gunneridae</taxon>
        <taxon>Pentapetalae</taxon>
        <taxon>asterids</taxon>
        <taxon>lamiids</taxon>
        <taxon>Lamiales</taxon>
        <taxon>Bignoniaceae</taxon>
        <taxon>Crescentiina</taxon>
        <taxon>Tabebuia alliance</taxon>
        <taxon>Handroanthus</taxon>
    </lineage>
</organism>
<evidence type="ECO:0000256" key="8">
    <source>
        <dbReference type="ARBA" id="ARBA00022840"/>
    </source>
</evidence>
<gene>
    <name evidence="16" type="ORF">CDL12_02761</name>
</gene>
<keyword evidence="4 13" id="KW-0812">Transmembrane</keyword>
<evidence type="ECO:0000256" key="7">
    <source>
        <dbReference type="ARBA" id="ARBA00022777"/>
    </source>
</evidence>
<evidence type="ECO:0000256" key="4">
    <source>
        <dbReference type="ARBA" id="ARBA00022692"/>
    </source>
</evidence>
<keyword evidence="17" id="KW-1185">Reference proteome</keyword>
<evidence type="ECO:0000313" key="16">
    <source>
        <dbReference type="EMBL" id="PIN24504.1"/>
    </source>
</evidence>
<dbReference type="Pfam" id="PF07714">
    <property type="entry name" value="PK_Tyr_Ser-Thr"/>
    <property type="match status" value="1"/>
</dbReference>
<name>A0A2G9I427_9LAMI</name>
<evidence type="ECO:0000256" key="14">
    <source>
        <dbReference type="SAM" id="SignalP"/>
    </source>
</evidence>
<dbReference type="Gene3D" id="2.60.120.430">
    <property type="entry name" value="Galactose-binding lectin"/>
    <property type="match status" value="2"/>
</dbReference>